<accession>L7LPZ3</accession>
<proteinExistence type="predicted"/>
<dbReference type="AlphaFoldDB" id="L7LPZ3"/>
<sequence length="65" mass="7355">MPWLKQNFDGGKDTSARYMKLADPANFARGRNLLADNPDLSIREALKAIKPAKGWARARRRTRTA</sequence>
<name>L7LPZ3_9ACTN</name>
<comment type="caution">
    <text evidence="1">The sequence shown here is derived from an EMBL/GenBank/DDBJ whole genome shotgun (WGS) entry which is preliminary data.</text>
</comment>
<dbReference type="EMBL" id="BANU01000029">
    <property type="protein sequence ID" value="GAC62123.1"/>
    <property type="molecule type" value="Genomic_DNA"/>
</dbReference>
<organism evidence="1 2">
    <name type="scientific">Gordonia sihwensis NBRC 108236</name>
    <dbReference type="NCBI Taxonomy" id="1223544"/>
    <lineage>
        <taxon>Bacteria</taxon>
        <taxon>Bacillati</taxon>
        <taxon>Actinomycetota</taxon>
        <taxon>Actinomycetes</taxon>
        <taxon>Mycobacteriales</taxon>
        <taxon>Gordoniaceae</taxon>
        <taxon>Gordonia</taxon>
    </lineage>
</organism>
<gene>
    <name evidence="1" type="ORF">GSI01S_29_00110</name>
</gene>
<protein>
    <submittedName>
        <fullName evidence="1">Uncharacterized protein</fullName>
    </submittedName>
</protein>
<dbReference type="Proteomes" id="UP000035083">
    <property type="component" value="Unassembled WGS sequence"/>
</dbReference>
<keyword evidence="2" id="KW-1185">Reference proteome</keyword>
<evidence type="ECO:0000313" key="2">
    <source>
        <dbReference type="Proteomes" id="UP000035083"/>
    </source>
</evidence>
<reference evidence="1 2" key="1">
    <citation type="submission" date="2012-12" db="EMBL/GenBank/DDBJ databases">
        <title>Whole genome shotgun sequence of Gordonia sihwensis NBRC 108236.</title>
        <authorList>
            <person name="Yoshida I."/>
            <person name="Hosoyama A."/>
            <person name="Tsuchikane K."/>
            <person name="Ando Y."/>
            <person name="Baba S."/>
            <person name="Ohji S."/>
            <person name="Hamada M."/>
            <person name="Tamura T."/>
            <person name="Yamazoe A."/>
            <person name="Yamazaki S."/>
            <person name="Fujita N."/>
        </authorList>
    </citation>
    <scope>NUCLEOTIDE SEQUENCE [LARGE SCALE GENOMIC DNA]</scope>
    <source>
        <strain evidence="1 2">NBRC 108236</strain>
    </source>
</reference>
<evidence type="ECO:0000313" key="1">
    <source>
        <dbReference type="EMBL" id="GAC62123.1"/>
    </source>
</evidence>